<comment type="caution">
    <text evidence="1">The sequence shown here is derived from an EMBL/GenBank/DDBJ whole genome shotgun (WGS) entry which is preliminary data.</text>
</comment>
<proteinExistence type="predicted"/>
<sequence length="139" mass="15965">MKEIQSFLKSAVLRKSSRCTFEEVYRNRIHYVASLKEKQASFPLYGTRYLSYVEEHKKSRERTLMKVVRLLEHSYVEGHRIIISGLPSGKDALCIAAGFLLLLREAESLPEAAVMLKRLDPSIDPAPLCKETWLNELLV</sequence>
<keyword evidence="2" id="KW-1185">Reference proteome</keyword>
<reference evidence="1 2" key="1">
    <citation type="submission" date="2018-03" db="EMBL/GenBank/DDBJ databases">
        <title>Alkalicoccus saliphilus sp. nov., isolated from a mineral pool.</title>
        <authorList>
            <person name="Zhao B."/>
        </authorList>
    </citation>
    <scope>NUCLEOTIDE SEQUENCE [LARGE SCALE GENOMIC DNA]</scope>
    <source>
        <strain evidence="1 2">6AG</strain>
    </source>
</reference>
<dbReference type="AlphaFoldDB" id="A0A2T4U652"/>
<accession>A0A2T4U652</accession>
<evidence type="ECO:0000313" key="2">
    <source>
        <dbReference type="Proteomes" id="UP000240509"/>
    </source>
</evidence>
<evidence type="ECO:0000313" key="1">
    <source>
        <dbReference type="EMBL" id="PTL38888.1"/>
    </source>
</evidence>
<protein>
    <submittedName>
        <fullName evidence="1">Uncharacterized protein</fullName>
    </submittedName>
</protein>
<name>A0A2T4U652_9BACI</name>
<gene>
    <name evidence="1" type="ORF">C6Y45_08850</name>
</gene>
<dbReference type="Proteomes" id="UP000240509">
    <property type="component" value="Unassembled WGS sequence"/>
</dbReference>
<organism evidence="1 2">
    <name type="scientific">Alkalicoccus saliphilus</name>
    <dbReference type="NCBI Taxonomy" id="200989"/>
    <lineage>
        <taxon>Bacteria</taxon>
        <taxon>Bacillati</taxon>
        <taxon>Bacillota</taxon>
        <taxon>Bacilli</taxon>
        <taxon>Bacillales</taxon>
        <taxon>Bacillaceae</taxon>
        <taxon>Alkalicoccus</taxon>
    </lineage>
</organism>
<dbReference type="EMBL" id="PZJJ01000012">
    <property type="protein sequence ID" value="PTL38888.1"/>
    <property type="molecule type" value="Genomic_DNA"/>
</dbReference>